<comment type="caution">
    <text evidence="1">The sequence shown here is derived from an EMBL/GenBank/DDBJ whole genome shotgun (WGS) entry which is preliminary data.</text>
</comment>
<organism evidence="1">
    <name type="scientific">marine sediment metagenome</name>
    <dbReference type="NCBI Taxonomy" id="412755"/>
    <lineage>
        <taxon>unclassified sequences</taxon>
        <taxon>metagenomes</taxon>
        <taxon>ecological metagenomes</taxon>
    </lineage>
</organism>
<gene>
    <name evidence="1" type="ORF">LCGC14_1315580</name>
</gene>
<sequence>MNRTKVARDYPVRCVKCGWRGNLSQMILYPTIRGPEPRGCPACKAENRPCWDKVVVRVYARKVGAA</sequence>
<evidence type="ECO:0000313" key="1">
    <source>
        <dbReference type="EMBL" id="KKM82836.1"/>
    </source>
</evidence>
<accession>A0A0F9L6B8</accession>
<proteinExistence type="predicted"/>
<protein>
    <submittedName>
        <fullName evidence="1">Uncharacterized protein</fullName>
    </submittedName>
</protein>
<name>A0A0F9L6B8_9ZZZZ</name>
<dbReference type="EMBL" id="LAZR01007802">
    <property type="protein sequence ID" value="KKM82836.1"/>
    <property type="molecule type" value="Genomic_DNA"/>
</dbReference>
<reference evidence="1" key="1">
    <citation type="journal article" date="2015" name="Nature">
        <title>Complex archaea that bridge the gap between prokaryotes and eukaryotes.</title>
        <authorList>
            <person name="Spang A."/>
            <person name="Saw J.H."/>
            <person name="Jorgensen S.L."/>
            <person name="Zaremba-Niedzwiedzka K."/>
            <person name="Martijn J."/>
            <person name="Lind A.E."/>
            <person name="van Eijk R."/>
            <person name="Schleper C."/>
            <person name="Guy L."/>
            <person name="Ettema T.J."/>
        </authorList>
    </citation>
    <scope>NUCLEOTIDE SEQUENCE</scope>
</reference>
<dbReference type="AlphaFoldDB" id="A0A0F9L6B8"/>